<evidence type="ECO:0000259" key="1">
    <source>
        <dbReference type="Pfam" id="PF12937"/>
    </source>
</evidence>
<comment type="caution">
    <text evidence="2">The sequence shown here is derived from an EMBL/GenBank/DDBJ whole genome shotgun (WGS) entry which is preliminary data.</text>
</comment>
<dbReference type="AlphaFoldDB" id="A0AAW1P2U7"/>
<feature type="domain" description="F-box" evidence="1">
    <location>
        <begin position="11"/>
        <end position="65"/>
    </location>
</feature>
<dbReference type="Pfam" id="PF12937">
    <property type="entry name" value="F-box-like"/>
    <property type="match status" value="1"/>
</dbReference>
<name>A0AAW1P2U7_9CHLO</name>
<sequence length="74" mass="8287">MAARQGASGLLALPDELLQRVFGELARSSQYSTFGPGQREYDRFDQRKLAQVAKTCKRFNIVLQQPLPLCSSTQ</sequence>
<dbReference type="Proteomes" id="UP001465755">
    <property type="component" value="Unassembled WGS sequence"/>
</dbReference>
<protein>
    <recommendedName>
        <fullName evidence="1">F-box domain-containing protein</fullName>
    </recommendedName>
</protein>
<reference evidence="2 3" key="1">
    <citation type="journal article" date="2024" name="Nat. Commun.">
        <title>Phylogenomics reveals the evolutionary origins of lichenization in chlorophyte algae.</title>
        <authorList>
            <person name="Puginier C."/>
            <person name="Libourel C."/>
            <person name="Otte J."/>
            <person name="Skaloud P."/>
            <person name="Haon M."/>
            <person name="Grisel S."/>
            <person name="Petersen M."/>
            <person name="Berrin J.G."/>
            <person name="Delaux P.M."/>
            <person name="Dal Grande F."/>
            <person name="Keller J."/>
        </authorList>
    </citation>
    <scope>NUCLEOTIDE SEQUENCE [LARGE SCALE GENOMIC DNA]</scope>
    <source>
        <strain evidence="2 3">SAG 2036</strain>
    </source>
</reference>
<keyword evidence="3" id="KW-1185">Reference proteome</keyword>
<evidence type="ECO:0000313" key="2">
    <source>
        <dbReference type="EMBL" id="KAK9804625.1"/>
    </source>
</evidence>
<accession>A0AAW1P2U7</accession>
<dbReference type="InterPro" id="IPR001810">
    <property type="entry name" value="F-box_dom"/>
</dbReference>
<gene>
    <name evidence="2" type="ORF">WJX73_000366</name>
</gene>
<evidence type="ECO:0000313" key="3">
    <source>
        <dbReference type="Proteomes" id="UP001465755"/>
    </source>
</evidence>
<proteinExistence type="predicted"/>
<organism evidence="2 3">
    <name type="scientific">Symbiochloris irregularis</name>
    <dbReference type="NCBI Taxonomy" id="706552"/>
    <lineage>
        <taxon>Eukaryota</taxon>
        <taxon>Viridiplantae</taxon>
        <taxon>Chlorophyta</taxon>
        <taxon>core chlorophytes</taxon>
        <taxon>Trebouxiophyceae</taxon>
        <taxon>Trebouxiales</taxon>
        <taxon>Trebouxiaceae</taxon>
        <taxon>Symbiochloris</taxon>
    </lineage>
</organism>
<dbReference type="EMBL" id="JALJOQ010000048">
    <property type="protein sequence ID" value="KAK9804625.1"/>
    <property type="molecule type" value="Genomic_DNA"/>
</dbReference>